<sequence length="188" mass="19664">AHADPAAELPAVACCLEATITVAAPDGERIVPASDFFTAAMTTAVQPEELVTSVHFPYATKGQGFAFAEIARRHGDFALAGVAIRVDVSEPLHPIARAVCFGVSDKPVVRDVSAWLESAIGPDGVDTTETMISESLSEGSGDFAADVVDTVGDVSGSTAYRRRLISTLARSELARAYARAIQNQLGTT</sequence>
<dbReference type="InterPro" id="IPR005107">
    <property type="entry name" value="CO_DH_flav_C"/>
</dbReference>
<dbReference type="SUPFAM" id="SSF56176">
    <property type="entry name" value="FAD-binding/transporter-associated domain-like"/>
    <property type="match status" value="1"/>
</dbReference>
<name>T1D0J1_9ZZZZ</name>
<dbReference type="Pfam" id="PF00941">
    <property type="entry name" value="FAD_binding_5"/>
    <property type="match status" value="1"/>
</dbReference>
<evidence type="ECO:0000256" key="1">
    <source>
        <dbReference type="ARBA" id="ARBA00022630"/>
    </source>
</evidence>
<dbReference type="SMART" id="SM01092">
    <property type="entry name" value="CO_deh_flav_C"/>
    <property type="match status" value="1"/>
</dbReference>
<evidence type="ECO:0000259" key="4">
    <source>
        <dbReference type="SMART" id="SM01092"/>
    </source>
</evidence>
<evidence type="ECO:0000256" key="3">
    <source>
        <dbReference type="ARBA" id="ARBA00023002"/>
    </source>
</evidence>
<feature type="domain" description="CO dehydrogenase flavoprotein C-terminal" evidence="4">
    <location>
        <begin position="65"/>
        <end position="176"/>
    </location>
</feature>
<keyword evidence="3" id="KW-0560">Oxidoreductase</keyword>
<keyword evidence="2" id="KW-0274">FAD</keyword>
<gene>
    <name evidence="5" type="ORF">B1A_04172</name>
</gene>
<feature type="non-terminal residue" evidence="5">
    <location>
        <position position="1"/>
    </location>
</feature>
<dbReference type="InterPro" id="IPR051312">
    <property type="entry name" value="Diverse_Substr_Oxidored"/>
</dbReference>
<reference evidence="5" key="1">
    <citation type="submission" date="2013-08" db="EMBL/GenBank/DDBJ databases">
        <authorList>
            <person name="Mendez C."/>
            <person name="Richter M."/>
            <person name="Ferrer M."/>
            <person name="Sanchez J."/>
        </authorList>
    </citation>
    <scope>NUCLEOTIDE SEQUENCE</scope>
</reference>
<organism evidence="5">
    <name type="scientific">mine drainage metagenome</name>
    <dbReference type="NCBI Taxonomy" id="410659"/>
    <lineage>
        <taxon>unclassified sequences</taxon>
        <taxon>metagenomes</taxon>
        <taxon>ecological metagenomes</taxon>
    </lineage>
</organism>
<dbReference type="EMBL" id="AUZX01003027">
    <property type="protein sequence ID" value="EQD75049.1"/>
    <property type="molecule type" value="Genomic_DNA"/>
</dbReference>
<dbReference type="InterPro" id="IPR016169">
    <property type="entry name" value="FAD-bd_PCMH_sub2"/>
</dbReference>
<proteinExistence type="predicted"/>
<dbReference type="InterPro" id="IPR002346">
    <property type="entry name" value="Mopterin_DH_FAD-bd"/>
</dbReference>
<keyword evidence="1" id="KW-0285">Flavoprotein</keyword>
<dbReference type="GO" id="GO:0050660">
    <property type="term" value="F:flavin adenine dinucleotide binding"/>
    <property type="evidence" value="ECO:0007669"/>
    <property type="project" value="InterPro"/>
</dbReference>
<dbReference type="GO" id="GO:0016491">
    <property type="term" value="F:oxidoreductase activity"/>
    <property type="evidence" value="ECO:0007669"/>
    <property type="project" value="UniProtKB-KW"/>
</dbReference>
<dbReference type="Gene3D" id="3.30.390.50">
    <property type="entry name" value="CO dehydrogenase flavoprotein, C-terminal domain"/>
    <property type="match status" value="1"/>
</dbReference>
<dbReference type="Gene3D" id="3.30.465.10">
    <property type="match status" value="1"/>
</dbReference>
<dbReference type="PANTHER" id="PTHR42659">
    <property type="entry name" value="XANTHINE DEHYDROGENASE SUBUNIT C-RELATED"/>
    <property type="match status" value="1"/>
</dbReference>
<comment type="caution">
    <text evidence="5">The sequence shown here is derived from an EMBL/GenBank/DDBJ whole genome shotgun (WGS) entry which is preliminary data.</text>
</comment>
<accession>T1D0J1</accession>
<dbReference type="PANTHER" id="PTHR42659:SF2">
    <property type="entry name" value="XANTHINE DEHYDROGENASE SUBUNIT C-RELATED"/>
    <property type="match status" value="1"/>
</dbReference>
<dbReference type="SUPFAM" id="SSF55447">
    <property type="entry name" value="CO dehydrogenase flavoprotein C-terminal domain-like"/>
    <property type="match status" value="1"/>
</dbReference>
<reference evidence="5" key="2">
    <citation type="journal article" date="2014" name="ISME J.">
        <title>Microbial stratification in low pH oxic and suboxic macroscopic growths along an acid mine drainage.</title>
        <authorList>
            <person name="Mendez-Garcia C."/>
            <person name="Mesa V."/>
            <person name="Sprenger R.R."/>
            <person name="Richter M."/>
            <person name="Diez M.S."/>
            <person name="Solano J."/>
            <person name="Bargiela R."/>
            <person name="Golyshina O.V."/>
            <person name="Manteca A."/>
            <person name="Ramos J.L."/>
            <person name="Gallego J.R."/>
            <person name="Llorente I."/>
            <person name="Martins Dos Santos V.A."/>
            <person name="Jensen O.N."/>
            <person name="Pelaez A.I."/>
            <person name="Sanchez J."/>
            <person name="Ferrer M."/>
        </authorList>
    </citation>
    <scope>NUCLEOTIDE SEQUENCE</scope>
</reference>
<dbReference type="InterPro" id="IPR036683">
    <property type="entry name" value="CO_DH_flav_C_dom_sf"/>
</dbReference>
<protein>
    <submittedName>
        <fullName evidence="5">Molybdopterin dehydrogenase FAD-binding protein</fullName>
    </submittedName>
</protein>
<evidence type="ECO:0000313" key="5">
    <source>
        <dbReference type="EMBL" id="EQD75049.1"/>
    </source>
</evidence>
<evidence type="ECO:0000256" key="2">
    <source>
        <dbReference type="ARBA" id="ARBA00022827"/>
    </source>
</evidence>
<dbReference type="AlphaFoldDB" id="T1D0J1"/>
<dbReference type="InterPro" id="IPR036318">
    <property type="entry name" value="FAD-bd_PCMH-like_sf"/>
</dbReference>